<keyword evidence="6 8" id="KW-0139">CF(1)</keyword>
<accession>A0A9Q9FIS5</accession>
<evidence type="ECO:0000256" key="2">
    <source>
        <dbReference type="ARBA" id="ARBA00022448"/>
    </source>
</evidence>
<dbReference type="PRINTS" id="PR00125">
    <property type="entry name" value="ATPASEDELTA"/>
</dbReference>
<keyword evidence="11" id="KW-1185">Reference proteome</keyword>
<evidence type="ECO:0000256" key="5">
    <source>
        <dbReference type="ARBA" id="ARBA00023136"/>
    </source>
</evidence>
<dbReference type="GO" id="GO:0005886">
    <property type="term" value="C:plasma membrane"/>
    <property type="evidence" value="ECO:0007669"/>
    <property type="project" value="UniProtKB-SubCell"/>
</dbReference>
<dbReference type="EMBL" id="CP071249">
    <property type="protein sequence ID" value="UUF04944.1"/>
    <property type="molecule type" value="Genomic_DNA"/>
</dbReference>
<evidence type="ECO:0000313" key="11">
    <source>
        <dbReference type="Proteomes" id="UP001058016"/>
    </source>
</evidence>
<dbReference type="AlphaFoldDB" id="A0A9Q9FIS5"/>
<dbReference type="Proteomes" id="UP001058016">
    <property type="component" value="Chromosome"/>
</dbReference>
<comment type="function">
    <text evidence="8">This protein is part of the stalk that links CF(0) to CF(1). It either transmits conformational changes from CF(0) to CF(1) or is implicated in proton conduction.</text>
</comment>
<dbReference type="InterPro" id="IPR000711">
    <property type="entry name" value="ATPase_OSCP/dsu"/>
</dbReference>
<protein>
    <recommendedName>
        <fullName evidence="8">ATP synthase subunit delta</fullName>
    </recommendedName>
    <alternativeName>
        <fullName evidence="8">ATP synthase F(1) sector subunit delta</fullName>
    </alternativeName>
    <alternativeName>
        <fullName evidence="8">F-type ATPase subunit delta</fullName>
        <shortName evidence="8">F-ATPase subunit delta</shortName>
    </alternativeName>
</protein>
<dbReference type="RefSeq" id="WP_055242799.1">
    <property type="nucleotide sequence ID" value="NZ_CP071249.1"/>
</dbReference>
<dbReference type="HAMAP" id="MF_01416">
    <property type="entry name" value="ATP_synth_delta_bact"/>
    <property type="match status" value="1"/>
</dbReference>
<comment type="similarity">
    <text evidence="8">Belongs to the ATPase delta chain family.</text>
</comment>
<dbReference type="NCBIfam" id="NF004402">
    <property type="entry name" value="PRK05758.2-2"/>
    <property type="match status" value="1"/>
</dbReference>
<gene>
    <name evidence="8" type="primary">atpH</name>
    <name evidence="9" type="ORF">J0J69_07225</name>
    <name evidence="10" type="ORF">J0J70_00160</name>
</gene>
<proteinExistence type="inferred from homology"/>
<keyword evidence="3 8" id="KW-0375">Hydrogen ion transport</keyword>
<dbReference type="NCBIfam" id="TIGR01145">
    <property type="entry name" value="ATP_synt_delta"/>
    <property type="match status" value="1"/>
</dbReference>
<comment type="subcellular location">
    <subcellularLocation>
        <location evidence="8">Cell membrane</location>
        <topology evidence="8">Peripheral membrane protein</topology>
    </subcellularLocation>
    <subcellularLocation>
        <location evidence="1">Membrane</location>
    </subcellularLocation>
</comment>
<sequence>MSKIASTYAQALFDAALESNVLEDIKNDFNVIRSVMKEQPQFMEILTLPKLDKNDKKELIKTIFSKDASQILVNFLMVLIDKDRINLLTEIMIAYNELVNQHFGILEGTVYSAVALSEGQLTELTYAFTKKLNQKVKLNVEIDPSLLGGYKVNLGNVVYDNSIKLQLKNLKNNLLNVELK</sequence>
<dbReference type="Proteomes" id="UP001058072">
    <property type="component" value="Chromosome"/>
</dbReference>
<dbReference type="SUPFAM" id="SSF47928">
    <property type="entry name" value="N-terminal domain of the delta subunit of the F1F0-ATP synthase"/>
    <property type="match status" value="1"/>
</dbReference>
<comment type="function">
    <text evidence="8">F(1)F(0) ATP synthase produces ATP from ADP in the presence of a proton or sodium gradient. F-type ATPases consist of two structural domains, F(1) containing the extramembraneous catalytic core and F(0) containing the membrane proton channel, linked together by a central stalk and a peripheral stalk. During catalysis, ATP synthesis in the catalytic domain of F(1) is coupled via a rotary mechanism of the central stalk subunits to proton translocation.</text>
</comment>
<evidence type="ECO:0000256" key="3">
    <source>
        <dbReference type="ARBA" id="ARBA00022781"/>
    </source>
</evidence>
<dbReference type="Pfam" id="PF00213">
    <property type="entry name" value="OSCP"/>
    <property type="match status" value="1"/>
</dbReference>
<evidence type="ECO:0000256" key="4">
    <source>
        <dbReference type="ARBA" id="ARBA00023065"/>
    </source>
</evidence>
<keyword evidence="4 8" id="KW-0406">Ion transport</keyword>
<keyword evidence="2 8" id="KW-0813">Transport</keyword>
<evidence type="ECO:0000313" key="10">
    <source>
        <dbReference type="EMBL" id="UUF08504.1"/>
    </source>
</evidence>
<dbReference type="Gene3D" id="1.10.520.20">
    <property type="entry name" value="N-terminal domain of the delta subunit of the F1F0-ATP synthase"/>
    <property type="match status" value="1"/>
</dbReference>
<evidence type="ECO:0000256" key="6">
    <source>
        <dbReference type="ARBA" id="ARBA00023196"/>
    </source>
</evidence>
<keyword evidence="7 8" id="KW-0066">ATP synthesis</keyword>
<evidence type="ECO:0000256" key="1">
    <source>
        <dbReference type="ARBA" id="ARBA00004370"/>
    </source>
</evidence>
<dbReference type="PANTHER" id="PTHR11910">
    <property type="entry name" value="ATP SYNTHASE DELTA CHAIN"/>
    <property type="match status" value="1"/>
</dbReference>
<keyword evidence="5 8" id="KW-0472">Membrane</keyword>
<reference evidence="10 11" key="1">
    <citation type="submission" date="2021-03" db="EMBL/GenBank/DDBJ databases">
        <title>Comparative Genomics and Metabolomics in the genus Turicibacter.</title>
        <authorList>
            <person name="Maki J."/>
            <person name="Looft T."/>
        </authorList>
    </citation>
    <scope>NUCLEOTIDE SEQUENCE</scope>
    <source>
        <strain evidence="10">ISU324</strain>
        <strain evidence="9 11">MMM721</strain>
    </source>
</reference>
<dbReference type="EMBL" id="CP071250">
    <property type="protein sequence ID" value="UUF08504.1"/>
    <property type="molecule type" value="Genomic_DNA"/>
</dbReference>
<evidence type="ECO:0000313" key="12">
    <source>
        <dbReference type="Proteomes" id="UP001058072"/>
    </source>
</evidence>
<evidence type="ECO:0000256" key="7">
    <source>
        <dbReference type="ARBA" id="ARBA00023310"/>
    </source>
</evidence>
<dbReference type="NCBIfam" id="NF004403">
    <property type="entry name" value="PRK05758.2-4"/>
    <property type="match status" value="1"/>
</dbReference>
<name>A0A9Q9FIS5_9FIRM</name>
<dbReference type="PROSITE" id="PS00389">
    <property type="entry name" value="ATPASE_DELTA"/>
    <property type="match status" value="1"/>
</dbReference>
<dbReference type="GO" id="GO:0045259">
    <property type="term" value="C:proton-transporting ATP synthase complex"/>
    <property type="evidence" value="ECO:0007669"/>
    <property type="project" value="UniProtKB-KW"/>
</dbReference>
<keyword evidence="8" id="KW-1003">Cell membrane</keyword>
<evidence type="ECO:0000313" key="9">
    <source>
        <dbReference type="EMBL" id="UUF04944.1"/>
    </source>
</evidence>
<dbReference type="InterPro" id="IPR026015">
    <property type="entry name" value="ATP_synth_OSCP/delta_N_sf"/>
</dbReference>
<evidence type="ECO:0000256" key="8">
    <source>
        <dbReference type="HAMAP-Rule" id="MF_01416"/>
    </source>
</evidence>
<dbReference type="InterPro" id="IPR020781">
    <property type="entry name" value="ATPase_OSCP/d_CS"/>
</dbReference>
<organism evidence="10 12">
    <name type="scientific">Turicibacter bilis</name>
    <dbReference type="NCBI Taxonomy" id="2735723"/>
    <lineage>
        <taxon>Bacteria</taxon>
        <taxon>Bacillati</taxon>
        <taxon>Bacillota</taxon>
        <taxon>Erysipelotrichia</taxon>
        <taxon>Erysipelotrichales</taxon>
        <taxon>Turicibacteraceae</taxon>
        <taxon>Turicibacter</taxon>
    </lineage>
</organism>
<dbReference type="GO" id="GO:0046933">
    <property type="term" value="F:proton-transporting ATP synthase activity, rotational mechanism"/>
    <property type="evidence" value="ECO:0007669"/>
    <property type="project" value="UniProtKB-UniRule"/>
</dbReference>